<reference evidence="1 2" key="1">
    <citation type="submission" date="2014-07" db="EMBL/GenBank/DDBJ databases">
        <title>Draft Genome Sequence of Gephyronic Acid Producer, Cystobacter violaceus Strain Cb vi76.</title>
        <authorList>
            <person name="Stevens D.C."/>
            <person name="Young J."/>
            <person name="Carmichael R."/>
            <person name="Tan J."/>
            <person name="Taylor R.E."/>
        </authorList>
    </citation>
    <scope>NUCLEOTIDE SEQUENCE [LARGE SCALE GENOMIC DNA]</scope>
    <source>
        <strain evidence="1 2">Cb vi76</strain>
    </source>
</reference>
<dbReference type="Gene3D" id="1.25.40.10">
    <property type="entry name" value="Tetratricopeptide repeat domain"/>
    <property type="match status" value="2"/>
</dbReference>
<gene>
    <name evidence="1" type="ORF">Q664_15695</name>
</gene>
<dbReference type="Proteomes" id="UP000028547">
    <property type="component" value="Unassembled WGS sequence"/>
</dbReference>
<dbReference type="SUPFAM" id="SSF48452">
    <property type="entry name" value="TPR-like"/>
    <property type="match status" value="1"/>
</dbReference>
<dbReference type="AlphaFoldDB" id="A0A084SVF0"/>
<accession>A0A084SVF0</accession>
<proteinExistence type="predicted"/>
<name>A0A084SVF0_9BACT</name>
<dbReference type="RefSeq" id="WP_043395124.1">
    <property type="nucleotide sequence ID" value="NZ_JPMI01000096.1"/>
</dbReference>
<comment type="caution">
    <text evidence="1">The sequence shown here is derived from an EMBL/GenBank/DDBJ whole genome shotgun (WGS) entry which is preliminary data.</text>
</comment>
<dbReference type="EMBL" id="JPMI01000096">
    <property type="protein sequence ID" value="KFA92435.1"/>
    <property type="molecule type" value="Genomic_DNA"/>
</dbReference>
<sequence>MDIWKWVNEAEAEARRLGNTRLAELIDRLPTVVTEDAHTQADALFPEALALARQAKSPWLEVFFRHWNLQSRIFHRSEPGEWLSESISLLEFAHREETRECPQSVCATQDVAGCYGRADGPGWASERKAVVIETLSRIDATWPCFTCLSTEYFLGLMDEKRFEEALAWLEKQEAALVAAGQGHKRKYLLGERADVLLELGRLPEALAAAEACEESTPSDHTRMEARILQARVLARMGRTSEALEVLPALSAVRATPGHYGNWADALVQLMKAEAIGNDANLERTLLELAGRLASTGAIRGAVRIEEQRAEAALKRGQPQSALHACARLEALVPRLRKPLGADETLRHLRARAEALTSERPPELPESAAALLDQAEKGPEDVLRLLDAARTRWPGERATLVRAQAKALEQLGRGEEAEVALRSLLDADAHPTPDVVRELGMNLLERRRFTELHALVDSVLNASGDTPLRVEAYRLRARAALESGEKAAAKAPLRAMLELDPELRGTTLTLAALERDTGERERALARLDDAVARWTEPGPHDWDRMLVATLLGRWDVVRASASRLGFKLKEDSGPVEEEWEACRLRYTEPDGTFTEVWARRTGPVTARVVSIAMPDSAQHVGDTVAFDATPLNEGPAEGEEEEHSWLYPVVEVLRPGRYSVFALDGVGPGDEAIERMYETLAACGARLSVRTSDTYRLMTPEGEEVPGFFALLAVPPEADLGEVEAGLRRCAEGLPHPVLWPTLLEKLGREQEAEAQRAVAEEWEISL</sequence>
<dbReference type="InterPro" id="IPR011990">
    <property type="entry name" value="TPR-like_helical_dom_sf"/>
</dbReference>
<protein>
    <recommendedName>
        <fullName evidence="3">Tetratricopeptide repeat protein</fullName>
    </recommendedName>
</protein>
<evidence type="ECO:0000313" key="1">
    <source>
        <dbReference type="EMBL" id="KFA92435.1"/>
    </source>
</evidence>
<organism evidence="1 2">
    <name type="scientific">Archangium violaceum Cb vi76</name>
    <dbReference type="NCBI Taxonomy" id="1406225"/>
    <lineage>
        <taxon>Bacteria</taxon>
        <taxon>Pseudomonadati</taxon>
        <taxon>Myxococcota</taxon>
        <taxon>Myxococcia</taxon>
        <taxon>Myxococcales</taxon>
        <taxon>Cystobacterineae</taxon>
        <taxon>Archangiaceae</taxon>
        <taxon>Archangium</taxon>
    </lineage>
</organism>
<evidence type="ECO:0000313" key="2">
    <source>
        <dbReference type="Proteomes" id="UP000028547"/>
    </source>
</evidence>
<evidence type="ECO:0008006" key="3">
    <source>
        <dbReference type="Google" id="ProtNLM"/>
    </source>
</evidence>